<evidence type="ECO:0000313" key="4">
    <source>
        <dbReference type="Proteomes" id="UP000319700"/>
    </source>
</evidence>
<organism evidence="3 4">
    <name type="scientific">Flavobacterium pectinovorum</name>
    <dbReference type="NCBI Taxonomy" id="29533"/>
    <lineage>
        <taxon>Bacteria</taxon>
        <taxon>Pseudomonadati</taxon>
        <taxon>Bacteroidota</taxon>
        <taxon>Flavobacteriia</taxon>
        <taxon>Flavobacteriales</taxon>
        <taxon>Flavobacteriaceae</taxon>
        <taxon>Flavobacterium</taxon>
    </lineage>
</organism>
<dbReference type="PANTHER" id="PTHR43685">
    <property type="entry name" value="GLYCOSYLTRANSFERASE"/>
    <property type="match status" value="1"/>
</dbReference>
<dbReference type="EMBL" id="RCZH01000007">
    <property type="protein sequence ID" value="TPG40132.1"/>
    <property type="molecule type" value="Genomic_DNA"/>
</dbReference>
<sequence length="512" mass="59228">MVIVYHQNNKVVEVQYDEKRIDFEKINIPKALFKIAVSYSDQLIIWCHTDLKTSLNLSKLQEIFHHNKIMASYNFSDSPFLTEAIGYVEGTPFIKIKKDVCYPTWQMSSSVGGVHASVLLSFKGKIKKSENFGYFLNSLAKLAMPAGLLCYSEPAFLNNIPDKKQEEKQGLFTLFRFVKQHYKGSWIFLLLLNLFLYEKKIAFLPFIFSLFYRRRVINKELLDRIEVQSSKKIVEKGTIDVIIPTIGRKKYLCDVLKDLSKQTHLPKKVIVVEQNPNPVSTSELDYITDENWPFTIKHIFTHQAGACNARNVALAEVDSEWVFLNDDDNRFGSDLIEKTLENCIKYGSEVSSNFYPKINEKRKIDHVNQADFFGSGNSFILSSLLDKVSFRMGFEFGYGEDSDFGMQLRNSGVDVLYFPNPEITHLSAPTGGFRTKPLLAWQNDVVQPKPSPTIMLFKLLHKTPEQIKGYKLTLFFKFYKVQTVKNPIKYWSSFQKQWAQSLYWANELKNKK</sequence>
<gene>
    <name evidence="3" type="ORF">EAH81_12595</name>
</gene>
<dbReference type="InterPro" id="IPR001173">
    <property type="entry name" value="Glyco_trans_2-like"/>
</dbReference>
<dbReference type="OrthoDB" id="1326385at2"/>
<proteinExistence type="predicted"/>
<dbReference type="SUPFAM" id="SSF53448">
    <property type="entry name" value="Nucleotide-diphospho-sugar transferases"/>
    <property type="match status" value="1"/>
</dbReference>
<keyword evidence="1" id="KW-0472">Membrane</keyword>
<evidence type="ECO:0000313" key="3">
    <source>
        <dbReference type="EMBL" id="TPG40132.1"/>
    </source>
</evidence>
<comment type="caution">
    <text evidence="3">The sequence shown here is derived from an EMBL/GenBank/DDBJ whole genome shotgun (WGS) entry which is preliminary data.</text>
</comment>
<feature type="transmembrane region" description="Helical" evidence="1">
    <location>
        <begin position="186"/>
        <end position="212"/>
    </location>
</feature>
<dbReference type="Pfam" id="PF00535">
    <property type="entry name" value="Glycos_transf_2"/>
    <property type="match status" value="1"/>
</dbReference>
<protein>
    <submittedName>
        <fullName evidence="3">Glycosyltransferase family 2 protein</fullName>
    </submittedName>
</protein>
<dbReference type="RefSeq" id="WP_140507425.1">
    <property type="nucleotide sequence ID" value="NZ_RCZH01000007.1"/>
</dbReference>
<reference evidence="3 4" key="1">
    <citation type="journal article" date="2019" name="Environ. Microbiol.">
        <title>Species interactions and distinct microbial communities in high Arctic permafrost affected cryosols are associated with the CH4 and CO2 gas fluxes.</title>
        <authorList>
            <person name="Altshuler I."/>
            <person name="Hamel J."/>
            <person name="Turney S."/>
            <person name="Magnuson E."/>
            <person name="Levesque R."/>
            <person name="Greer C."/>
            <person name="Whyte L.G."/>
        </authorList>
    </citation>
    <scope>NUCLEOTIDE SEQUENCE [LARGE SCALE GENOMIC DNA]</scope>
    <source>
        <strain evidence="3 4">42</strain>
    </source>
</reference>
<evidence type="ECO:0000256" key="1">
    <source>
        <dbReference type="SAM" id="Phobius"/>
    </source>
</evidence>
<dbReference type="InterPro" id="IPR029044">
    <property type="entry name" value="Nucleotide-diphossugar_trans"/>
</dbReference>
<dbReference type="PANTHER" id="PTHR43685:SF2">
    <property type="entry name" value="GLYCOSYLTRANSFERASE 2-LIKE DOMAIN-CONTAINING PROTEIN"/>
    <property type="match status" value="1"/>
</dbReference>
<keyword evidence="1" id="KW-0812">Transmembrane</keyword>
<keyword evidence="4" id="KW-1185">Reference proteome</keyword>
<keyword evidence="1" id="KW-1133">Transmembrane helix</keyword>
<dbReference type="GO" id="GO:0016740">
    <property type="term" value="F:transferase activity"/>
    <property type="evidence" value="ECO:0007669"/>
    <property type="project" value="UniProtKB-KW"/>
</dbReference>
<dbReference type="CDD" id="cd00761">
    <property type="entry name" value="Glyco_tranf_GTA_type"/>
    <property type="match status" value="1"/>
</dbReference>
<evidence type="ECO:0000259" key="2">
    <source>
        <dbReference type="Pfam" id="PF00535"/>
    </source>
</evidence>
<dbReference type="Proteomes" id="UP000319700">
    <property type="component" value="Unassembled WGS sequence"/>
</dbReference>
<keyword evidence="3" id="KW-0808">Transferase</keyword>
<dbReference type="InterPro" id="IPR050834">
    <property type="entry name" value="Glycosyltransf_2"/>
</dbReference>
<dbReference type="Gene3D" id="3.90.550.10">
    <property type="entry name" value="Spore Coat Polysaccharide Biosynthesis Protein SpsA, Chain A"/>
    <property type="match status" value="1"/>
</dbReference>
<feature type="domain" description="Glycosyltransferase 2-like" evidence="2">
    <location>
        <begin position="241"/>
        <end position="396"/>
    </location>
</feature>
<accession>A0A502ESU5</accession>
<dbReference type="AlphaFoldDB" id="A0A502ESU5"/>
<name>A0A502ESU5_9FLAO</name>